<dbReference type="Proteomes" id="UP000186091">
    <property type="component" value="Unassembled WGS sequence"/>
</dbReference>
<dbReference type="AlphaFoldDB" id="A0AB36ILA4"/>
<proteinExistence type="predicted"/>
<protein>
    <submittedName>
        <fullName evidence="1">Uncharacterized protein</fullName>
    </submittedName>
</protein>
<evidence type="ECO:0000313" key="1">
    <source>
        <dbReference type="EMBL" id="OKX84097.1"/>
    </source>
</evidence>
<sequence>MVNQAVGALKGTTEPIIMGNLVPDMDPELYGPQTLQDLLDASTGTAIGSIIFRNFNIIASNPRNRSSSGNEDFGF</sequence>
<dbReference type="EMBL" id="LOQT01000011">
    <property type="protein sequence ID" value="OKX84097.1"/>
    <property type="molecule type" value="Genomic_DNA"/>
</dbReference>
<reference evidence="1 2" key="1">
    <citation type="submission" date="2015-12" db="EMBL/GenBank/DDBJ databases">
        <title>Genome sequence of Corynebacterium AS 1.542.</title>
        <authorList>
            <person name="Yang J."/>
            <person name="Yang S."/>
        </authorList>
    </citation>
    <scope>NUCLEOTIDE SEQUENCE [LARGE SCALE GENOMIC DNA]</scope>
    <source>
        <strain evidence="1 2">AS 1.542</strain>
    </source>
</reference>
<gene>
    <name evidence="1" type="ORF">AUP69_02445</name>
</gene>
<evidence type="ECO:0000313" key="2">
    <source>
        <dbReference type="Proteomes" id="UP000186091"/>
    </source>
</evidence>
<organism evidence="1 2">
    <name type="scientific">Corynebacterium glutamicum</name>
    <name type="common">Brevibacterium saccharolyticum</name>
    <dbReference type="NCBI Taxonomy" id="1718"/>
    <lineage>
        <taxon>Bacteria</taxon>
        <taxon>Bacillati</taxon>
        <taxon>Actinomycetota</taxon>
        <taxon>Actinomycetes</taxon>
        <taxon>Mycobacteriales</taxon>
        <taxon>Corynebacteriaceae</taxon>
        <taxon>Corynebacterium</taxon>
    </lineage>
</organism>
<accession>A0AB36ILA4</accession>
<comment type="caution">
    <text evidence="1">The sequence shown here is derived from an EMBL/GenBank/DDBJ whole genome shotgun (WGS) entry which is preliminary data.</text>
</comment>
<name>A0AB36ILA4_CORGT</name>